<organism evidence="7 8">
    <name type="scientific">Acidiphilium rubrum</name>
    <dbReference type="NCBI Taxonomy" id="526"/>
    <lineage>
        <taxon>Bacteria</taxon>
        <taxon>Pseudomonadati</taxon>
        <taxon>Pseudomonadota</taxon>
        <taxon>Alphaproteobacteria</taxon>
        <taxon>Acetobacterales</taxon>
        <taxon>Acidocellaceae</taxon>
        <taxon>Acidiphilium</taxon>
    </lineage>
</organism>
<evidence type="ECO:0000256" key="2">
    <source>
        <dbReference type="ARBA" id="ARBA00022475"/>
    </source>
</evidence>
<proteinExistence type="predicted"/>
<dbReference type="InterPro" id="IPR004960">
    <property type="entry name" value="LipA_acyltrans"/>
</dbReference>
<protein>
    <submittedName>
        <fullName evidence="7">KDO2-lipid IV(A) lauroyltransferase</fullName>
    </submittedName>
</protein>
<dbReference type="RefSeq" id="WP_029312322.1">
    <property type="nucleotide sequence ID" value="NZ_FTNE01000006.1"/>
</dbReference>
<dbReference type="EMBL" id="FTNE01000006">
    <property type="protein sequence ID" value="SIQ53325.1"/>
    <property type="molecule type" value="Genomic_DNA"/>
</dbReference>
<evidence type="ECO:0000313" key="8">
    <source>
        <dbReference type="Proteomes" id="UP000186308"/>
    </source>
</evidence>
<evidence type="ECO:0000256" key="3">
    <source>
        <dbReference type="ARBA" id="ARBA00022519"/>
    </source>
</evidence>
<gene>
    <name evidence="7" type="ORF">SAMN05421828_1068</name>
</gene>
<evidence type="ECO:0000256" key="6">
    <source>
        <dbReference type="ARBA" id="ARBA00023315"/>
    </source>
</evidence>
<name>A0A8G2CJI6_ACIRU</name>
<reference evidence="7 8" key="1">
    <citation type="submission" date="2017-01" db="EMBL/GenBank/DDBJ databases">
        <authorList>
            <person name="Varghese N."/>
            <person name="Submissions S."/>
        </authorList>
    </citation>
    <scope>NUCLEOTIDE SEQUENCE [LARGE SCALE GENOMIC DNA]</scope>
    <source>
        <strain evidence="7 8">ATCC 35905</strain>
    </source>
</reference>
<accession>A0A8G2CJI6</accession>
<keyword evidence="8" id="KW-1185">Reference proteome</keyword>
<keyword evidence="6" id="KW-0012">Acyltransferase</keyword>
<dbReference type="Pfam" id="PF03279">
    <property type="entry name" value="Lip_A_acyltrans"/>
    <property type="match status" value="1"/>
</dbReference>
<evidence type="ECO:0000256" key="5">
    <source>
        <dbReference type="ARBA" id="ARBA00023136"/>
    </source>
</evidence>
<evidence type="ECO:0000313" key="7">
    <source>
        <dbReference type="EMBL" id="SIQ53325.1"/>
    </source>
</evidence>
<dbReference type="GO" id="GO:0005886">
    <property type="term" value="C:plasma membrane"/>
    <property type="evidence" value="ECO:0007669"/>
    <property type="project" value="UniProtKB-SubCell"/>
</dbReference>
<evidence type="ECO:0000256" key="4">
    <source>
        <dbReference type="ARBA" id="ARBA00022679"/>
    </source>
</evidence>
<comment type="subcellular location">
    <subcellularLocation>
        <location evidence="1">Cell inner membrane</location>
    </subcellularLocation>
</comment>
<dbReference type="GO" id="GO:0016746">
    <property type="term" value="F:acyltransferase activity"/>
    <property type="evidence" value="ECO:0007669"/>
    <property type="project" value="UniProtKB-KW"/>
</dbReference>
<keyword evidence="2" id="KW-1003">Cell membrane</keyword>
<keyword evidence="5" id="KW-0472">Membrane</keyword>
<dbReference type="PANTHER" id="PTHR30606:SF9">
    <property type="entry name" value="LIPID A BIOSYNTHESIS LAUROYLTRANSFERASE"/>
    <property type="match status" value="1"/>
</dbReference>
<comment type="caution">
    <text evidence="7">The sequence shown here is derived from an EMBL/GenBank/DDBJ whole genome shotgun (WGS) entry which is preliminary data.</text>
</comment>
<dbReference type="OrthoDB" id="9801955at2"/>
<dbReference type="AlphaFoldDB" id="A0A8G2CJI6"/>
<evidence type="ECO:0000256" key="1">
    <source>
        <dbReference type="ARBA" id="ARBA00004533"/>
    </source>
</evidence>
<dbReference type="Proteomes" id="UP000186308">
    <property type="component" value="Unassembled WGS sequence"/>
</dbReference>
<keyword evidence="4 7" id="KW-0808">Transferase</keyword>
<dbReference type="CDD" id="cd07984">
    <property type="entry name" value="LPLAT_LABLAT-like"/>
    <property type="match status" value="1"/>
</dbReference>
<sequence length="305" mass="32922">MTRLQHLEYAIARLFLALFRALTPTRASNLAGAIGRTIGPLIPTSRIADANLTAALPGLDAPSRRAIIAQVWDNLARNAGEFPHLAALRATAAGPGFTITGAEHAIELAKRGGPAIILTAHCGNWEILPAALRTLGLRFAFFYRAAANPAVDQLIIDLRAAAMGEPVTMFAKGAKGARGAYAHLARGGLLCMLVDQKLNDGIPVPLFGIEAMTTPSLAVFARKFRCPILPVHVERLGPARLHLIIEPIAHAAITDDKPADIAATTLWMNQTIERWVRAQPGQWLWLHRRWPKNPSTPLAKSPVTD</sequence>
<dbReference type="GO" id="GO:0009247">
    <property type="term" value="P:glycolipid biosynthetic process"/>
    <property type="evidence" value="ECO:0007669"/>
    <property type="project" value="UniProtKB-ARBA"/>
</dbReference>
<dbReference type="PANTHER" id="PTHR30606">
    <property type="entry name" value="LIPID A BIOSYNTHESIS LAUROYL ACYLTRANSFERASE"/>
    <property type="match status" value="1"/>
</dbReference>
<keyword evidence="3" id="KW-0997">Cell inner membrane</keyword>